<dbReference type="EC" id="2.1.1.-" evidence="9"/>
<keyword evidence="3" id="KW-0808">Transferase</keyword>
<evidence type="ECO:0000259" key="10">
    <source>
        <dbReference type="Pfam" id="PF01555"/>
    </source>
</evidence>
<dbReference type="PRINTS" id="PR00508">
    <property type="entry name" value="S21N4MTFRASE"/>
</dbReference>
<protein>
    <recommendedName>
        <fullName evidence="9">Methyltransferase</fullName>
        <ecNumber evidence="9">2.1.1.-</ecNumber>
    </recommendedName>
</protein>
<dbReference type="PANTHER" id="PTHR13370">
    <property type="entry name" value="RNA METHYLASE-RELATED"/>
    <property type="match status" value="1"/>
</dbReference>
<keyword evidence="4" id="KW-0949">S-adenosyl-L-methionine</keyword>
<organism evidence="11 12">
    <name type="scientific">Hoeflea poritis</name>
    <dbReference type="NCBI Taxonomy" id="2993659"/>
    <lineage>
        <taxon>Bacteria</taxon>
        <taxon>Pseudomonadati</taxon>
        <taxon>Pseudomonadota</taxon>
        <taxon>Alphaproteobacteria</taxon>
        <taxon>Hyphomicrobiales</taxon>
        <taxon>Rhizobiaceae</taxon>
        <taxon>Hoeflea</taxon>
    </lineage>
</organism>
<evidence type="ECO:0000313" key="12">
    <source>
        <dbReference type="Proteomes" id="UP001148313"/>
    </source>
</evidence>
<evidence type="ECO:0000256" key="8">
    <source>
        <dbReference type="ARBA" id="ARBA00049120"/>
    </source>
</evidence>
<dbReference type="InterPro" id="IPR029063">
    <property type="entry name" value="SAM-dependent_MTases_sf"/>
</dbReference>
<dbReference type="PANTHER" id="PTHR13370:SF3">
    <property type="entry name" value="TRNA (GUANINE(10)-N2)-METHYLTRANSFERASE HOMOLOG"/>
    <property type="match status" value="1"/>
</dbReference>
<dbReference type="Proteomes" id="UP001148313">
    <property type="component" value="Unassembled WGS sequence"/>
</dbReference>
<dbReference type="PROSITE" id="PS00093">
    <property type="entry name" value="N4_MTASE"/>
    <property type="match status" value="1"/>
</dbReference>
<dbReference type="InterPro" id="IPR001091">
    <property type="entry name" value="RM_Methyltransferase"/>
</dbReference>
<proteinExistence type="inferred from homology"/>
<feature type="domain" description="DNA methylase N-4/N-6" evidence="10">
    <location>
        <begin position="20"/>
        <end position="297"/>
    </location>
</feature>
<gene>
    <name evidence="11" type="ORF">OOZ53_13705</name>
</gene>
<accession>A0ABT4VP10</accession>
<evidence type="ECO:0000256" key="1">
    <source>
        <dbReference type="ARBA" id="ARBA00010203"/>
    </source>
</evidence>
<dbReference type="RefSeq" id="WP_271090164.1">
    <property type="nucleotide sequence ID" value="NZ_JAPJZH010000008.1"/>
</dbReference>
<evidence type="ECO:0000256" key="2">
    <source>
        <dbReference type="ARBA" id="ARBA00022603"/>
    </source>
</evidence>
<evidence type="ECO:0000313" key="11">
    <source>
        <dbReference type="EMBL" id="MDA4846416.1"/>
    </source>
</evidence>
<evidence type="ECO:0000256" key="6">
    <source>
        <dbReference type="ARBA" id="ARBA00023125"/>
    </source>
</evidence>
<keyword evidence="12" id="KW-1185">Reference proteome</keyword>
<reference evidence="11" key="1">
    <citation type="submission" date="2022-11" db="EMBL/GenBank/DDBJ databases">
        <title>Hoeflea poritis sp. nov., isolated from scleractinian coral Porites lutea.</title>
        <authorList>
            <person name="Zhang G."/>
            <person name="Wei Q."/>
            <person name="Cai L."/>
        </authorList>
    </citation>
    <scope>NUCLEOTIDE SEQUENCE</scope>
    <source>
        <strain evidence="11">E7-10</strain>
    </source>
</reference>
<comment type="catalytic activity">
    <reaction evidence="7">
        <text>a 2'-deoxyadenosine in DNA + S-adenosyl-L-methionine = an N(6)-methyl-2'-deoxyadenosine in DNA + S-adenosyl-L-homocysteine + H(+)</text>
        <dbReference type="Rhea" id="RHEA:15197"/>
        <dbReference type="Rhea" id="RHEA-COMP:12418"/>
        <dbReference type="Rhea" id="RHEA-COMP:12419"/>
        <dbReference type="ChEBI" id="CHEBI:15378"/>
        <dbReference type="ChEBI" id="CHEBI:57856"/>
        <dbReference type="ChEBI" id="CHEBI:59789"/>
        <dbReference type="ChEBI" id="CHEBI:90615"/>
        <dbReference type="ChEBI" id="CHEBI:90616"/>
        <dbReference type="EC" id="2.1.1.72"/>
    </reaction>
</comment>
<evidence type="ECO:0000256" key="3">
    <source>
        <dbReference type="ARBA" id="ARBA00022679"/>
    </source>
</evidence>
<dbReference type="SUPFAM" id="SSF53335">
    <property type="entry name" value="S-adenosyl-L-methionine-dependent methyltransferases"/>
    <property type="match status" value="1"/>
</dbReference>
<keyword evidence="6" id="KW-0238">DNA-binding</keyword>
<evidence type="ECO:0000256" key="4">
    <source>
        <dbReference type="ARBA" id="ARBA00022691"/>
    </source>
</evidence>
<evidence type="ECO:0000256" key="7">
    <source>
        <dbReference type="ARBA" id="ARBA00047942"/>
    </source>
</evidence>
<evidence type="ECO:0000256" key="9">
    <source>
        <dbReference type="RuleBase" id="RU362026"/>
    </source>
</evidence>
<evidence type="ECO:0000256" key="5">
    <source>
        <dbReference type="ARBA" id="ARBA00022747"/>
    </source>
</evidence>
<sequence>MKLITGDCLDVLQTLPDLSVQTCITSPPYWCMRDYGVDGQLGLEGTPNEFVGVLVEVFAEVHRVLKDDGTLWLNLGDTYGASGGNSLNLLYKSFDKFGGFGKAALVERRTSIPKKNLIGIPWRVAFALQDEGWFLRQDIIWHKPNPMPESVKDRCTKSHEYIFLLTKSPQYYFDVDSIREEPVTTPKASAKGYGGQSWHEHRKDLTAGNIKVGKSLTHPLGRNKRSVWSVNTKPYKGAHFATYPPDLIRPCVLAGAPKGGVVLDPFMGSGTTGAVALEHGRDFIGIELNPDYVKLAKLRISAANLNSVS</sequence>
<dbReference type="InterPro" id="IPR002941">
    <property type="entry name" value="DNA_methylase_N4/N6"/>
</dbReference>
<keyword evidence="5" id="KW-0680">Restriction system</keyword>
<comment type="catalytic activity">
    <reaction evidence="8">
        <text>a 2'-deoxycytidine in DNA + S-adenosyl-L-methionine = an N(4)-methyl-2'-deoxycytidine in DNA + S-adenosyl-L-homocysteine + H(+)</text>
        <dbReference type="Rhea" id="RHEA:16857"/>
        <dbReference type="Rhea" id="RHEA-COMP:11369"/>
        <dbReference type="Rhea" id="RHEA-COMP:13674"/>
        <dbReference type="ChEBI" id="CHEBI:15378"/>
        <dbReference type="ChEBI" id="CHEBI:57856"/>
        <dbReference type="ChEBI" id="CHEBI:59789"/>
        <dbReference type="ChEBI" id="CHEBI:85452"/>
        <dbReference type="ChEBI" id="CHEBI:137933"/>
        <dbReference type="EC" id="2.1.1.113"/>
    </reaction>
</comment>
<comment type="caution">
    <text evidence="11">The sequence shown here is derived from an EMBL/GenBank/DDBJ whole genome shotgun (WGS) entry which is preliminary data.</text>
</comment>
<keyword evidence="2" id="KW-0489">Methyltransferase</keyword>
<name>A0ABT4VP10_9HYPH</name>
<dbReference type="Gene3D" id="3.40.50.150">
    <property type="entry name" value="Vaccinia Virus protein VP39"/>
    <property type="match status" value="1"/>
</dbReference>
<comment type="similarity">
    <text evidence="1">Belongs to the N(4)/N(6)-methyltransferase family. N(4) subfamily.</text>
</comment>
<dbReference type="EMBL" id="JAPJZH010000008">
    <property type="protein sequence ID" value="MDA4846416.1"/>
    <property type="molecule type" value="Genomic_DNA"/>
</dbReference>
<dbReference type="Pfam" id="PF01555">
    <property type="entry name" value="N6_N4_Mtase"/>
    <property type="match status" value="1"/>
</dbReference>
<dbReference type="InterPro" id="IPR017985">
    <property type="entry name" value="MeTrfase_CN4_CS"/>
</dbReference>